<comment type="similarity">
    <text evidence="6">Belongs to the MEF2 family.</text>
</comment>
<dbReference type="PRINTS" id="PR00404">
    <property type="entry name" value="MADSDOMAIN"/>
</dbReference>
<dbReference type="Gene3D" id="3.40.1810.10">
    <property type="entry name" value="Transcription factor, MADS-box"/>
    <property type="match status" value="1"/>
</dbReference>
<evidence type="ECO:0000256" key="6">
    <source>
        <dbReference type="ARBA" id="ARBA00025805"/>
    </source>
</evidence>
<sequence length="628" mass="63624">MGRRKISIAPIKDDRNRQVTFLKRKNGLFKKAYELGVLCSADVAVIVFNANGKLFEFHSGDMDSILLRYSHKRGPEDYLNKDLVAATKKGTGGKMTTLSDEDEDDDDDDDDKPHVAAGSSGVKVIPQASKGKQALRAAAERKAKAFAAGSPAGSEDTSTPSISRANSIAQLPQPQEQDSSPPQLGGTDPSAAQALFPGLQNGLPAGSMPFAMPFGAPPAGTPGLPNLAGQFPFSLPFGAGPTGLPNFHTFSGTLPIPNLNLPFPGALGWPAGLPQPGQQQSGATGGGTNAIPAWFGASSPAVAAAQQAAQGASHLQMLQQFGLGPGMPGWPGGSPADSNLQQQQQQQQHQQLFGASQHNPSPQTHPAPAPMYGAPAPAAGPQPPQQHGTPPVFPAPPAASAVNDDHHTPSGSTSIQSHASPHAHNSPMGHQPAPPPPQRQDSWGPKPRLSVAIPAEAGVKEGTQPGLVTAGGASILGAGLGAAPFVQEPQGGARGSDENNAPQKSAYAADLLPSPFYPTASTAGFSSFYNLPGASTLNGTASSSGGFQWPTAATSAPVPAPPLGVGEAPDLLQHASDHSTPGGTGGSGLADLTSAATAAFGGGGDETGGGKRGGEDAEDGGRARKRRA</sequence>
<reference evidence="9 10" key="1">
    <citation type="submission" date="2021-12" db="EMBL/GenBank/DDBJ databases">
        <title>High titer production of polyol ester of fatty acids by Rhodotorula paludigena BS15 towards product separation-free biomass refinery.</title>
        <authorList>
            <person name="Mano J."/>
            <person name="Ono H."/>
            <person name="Tanaka T."/>
            <person name="Naito K."/>
            <person name="Sushida H."/>
            <person name="Ike M."/>
            <person name="Tokuyasu K."/>
            <person name="Kitaoka M."/>
        </authorList>
    </citation>
    <scope>NUCLEOTIDE SEQUENCE [LARGE SCALE GENOMIC DNA]</scope>
    <source>
        <strain evidence="9 10">BS15</strain>
    </source>
</reference>
<dbReference type="GO" id="GO:0000978">
    <property type="term" value="F:RNA polymerase II cis-regulatory region sequence-specific DNA binding"/>
    <property type="evidence" value="ECO:0007669"/>
    <property type="project" value="TreeGrafter"/>
</dbReference>
<evidence type="ECO:0000256" key="5">
    <source>
        <dbReference type="ARBA" id="ARBA00023242"/>
    </source>
</evidence>
<evidence type="ECO:0000256" key="4">
    <source>
        <dbReference type="ARBA" id="ARBA00023163"/>
    </source>
</evidence>
<feature type="compositionally biased region" description="Acidic residues" evidence="7">
    <location>
        <begin position="99"/>
        <end position="110"/>
    </location>
</feature>
<evidence type="ECO:0000256" key="1">
    <source>
        <dbReference type="ARBA" id="ARBA00004123"/>
    </source>
</evidence>
<dbReference type="GO" id="GO:0045944">
    <property type="term" value="P:positive regulation of transcription by RNA polymerase II"/>
    <property type="evidence" value="ECO:0007669"/>
    <property type="project" value="InterPro"/>
</dbReference>
<organism evidence="9 10">
    <name type="scientific">Rhodotorula paludigena</name>
    <dbReference type="NCBI Taxonomy" id="86838"/>
    <lineage>
        <taxon>Eukaryota</taxon>
        <taxon>Fungi</taxon>
        <taxon>Dikarya</taxon>
        <taxon>Basidiomycota</taxon>
        <taxon>Pucciniomycotina</taxon>
        <taxon>Microbotryomycetes</taxon>
        <taxon>Sporidiobolales</taxon>
        <taxon>Sporidiobolaceae</taxon>
        <taxon>Rhodotorula</taxon>
    </lineage>
</organism>
<dbReference type="Proteomes" id="UP001342314">
    <property type="component" value="Unassembled WGS sequence"/>
</dbReference>
<dbReference type="Pfam" id="PF00319">
    <property type="entry name" value="SRF-TF"/>
    <property type="match status" value="1"/>
</dbReference>
<feature type="region of interest" description="Disordered" evidence="7">
    <location>
        <begin position="170"/>
        <end position="200"/>
    </location>
</feature>
<comment type="caution">
    <text evidence="9">The sequence shown here is derived from an EMBL/GenBank/DDBJ whole genome shotgun (WGS) entry which is preliminary data.</text>
</comment>
<feature type="domain" description="MADS-box" evidence="8">
    <location>
        <begin position="1"/>
        <end position="61"/>
    </location>
</feature>
<protein>
    <recommendedName>
        <fullName evidence="8">MADS-box domain-containing protein</fullName>
    </recommendedName>
</protein>
<proteinExistence type="inferred from homology"/>
<keyword evidence="3" id="KW-0238">DNA-binding</keyword>
<evidence type="ECO:0000256" key="2">
    <source>
        <dbReference type="ARBA" id="ARBA00023015"/>
    </source>
</evidence>
<evidence type="ECO:0000256" key="7">
    <source>
        <dbReference type="SAM" id="MobiDB-lite"/>
    </source>
</evidence>
<evidence type="ECO:0000256" key="3">
    <source>
        <dbReference type="ARBA" id="ARBA00023125"/>
    </source>
</evidence>
<feature type="compositionally biased region" description="Polar residues" evidence="7">
    <location>
        <begin position="353"/>
        <end position="362"/>
    </location>
</feature>
<evidence type="ECO:0000313" key="9">
    <source>
        <dbReference type="EMBL" id="GJN88956.1"/>
    </source>
</evidence>
<dbReference type="PANTHER" id="PTHR11945:SF534">
    <property type="entry name" value="MYOCYTE-SPECIFIC ENHANCER FACTOR 2"/>
    <property type="match status" value="1"/>
</dbReference>
<evidence type="ECO:0000313" key="10">
    <source>
        <dbReference type="Proteomes" id="UP001342314"/>
    </source>
</evidence>
<feature type="region of interest" description="Disordered" evidence="7">
    <location>
        <begin position="320"/>
        <end position="448"/>
    </location>
</feature>
<dbReference type="InterPro" id="IPR036879">
    <property type="entry name" value="TF_MADSbox_sf"/>
</dbReference>
<gene>
    <name evidence="9" type="ORF">Rhopal_001927-T1</name>
</gene>
<keyword evidence="2" id="KW-0805">Transcription regulation</keyword>
<dbReference type="GO" id="GO:0005634">
    <property type="term" value="C:nucleus"/>
    <property type="evidence" value="ECO:0007669"/>
    <property type="project" value="UniProtKB-SubCell"/>
</dbReference>
<dbReference type="EMBL" id="BQKY01000004">
    <property type="protein sequence ID" value="GJN88956.1"/>
    <property type="molecule type" value="Genomic_DNA"/>
</dbReference>
<feature type="compositionally biased region" description="Basic and acidic residues" evidence="7">
    <location>
        <begin position="608"/>
        <end position="622"/>
    </location>
</feature>
<feature type="compositionally biased region" description="Gly residues" evidence="7">
    <location>
        <begin position="323"/>
        <end position="332"/>
    </location>
</feature>
<dbReference type="GO" id="GO:0000981">
    <property type="term" value="F:DNA-binding transcription factor activity, RNA polymerase II-specific"/>
    <property type="evidence" value="ECO:0007669"/>
    <property type="project" value="TreeGrafter"/>
</dbReference>
<feature type="compositionally biased region" description="Low complexity" evidence="7">
    <location>
        <begin position="341"/>
        <end position="351"/>
    </location>
</feature>
<feature type="compositionally biased region" description="Low complexity" evidence="7">
    <location>
        <begin position="170"/>
        <end position="184"/>
    </location>
</feature>
<dbReference type="PROSITE" id="PS50066">
    <property type="entry name" value="MADS_BOX_2"/>
    <property type="match status" value="1"/>
</dbReference>
<keyword evidence="10" id="KW-1185">Reference proteome</keyword>
<feature type="region of interest" description="Disordered" evidence="7">
    <location>
        <begin position="90"/>
        <end position="137"/>
    </location>
</feature>
<name>A0AAV5G8N9_9BASI</name>
<comment type="subcellular location">
    <subcellularLocation>
        <location evidence="1">Nucleus</location>
    </subcellularLocation>
</comment>
<feature type="region of interest" description="Disordered" evidence="7">
    <location>
        <begin position="552"/>
        <end position="628"/>
    </location>
</feature>
<dbReference type="CDD" id="cd00265">
    <property type="entry name" value="MADS_MEF2_like"/>
    <property type="match status" value="1"/>
</dbReference>
<feature type="compositionally biased region" description="Polar residues" evidence="7">
    <location>
        <begin position="409"/>
        <end position="419"/>
    </location>
</feature>
<dbReference type="InterPro" id="IPR033896">
    <property type="entry name" value="MEF2-like_N"/>
</dbReference>
<dbReference type="GO" id="GO:0046983">
    <property type="term" value="F:protein dimerization activity"/>
    <property type="evidence" value="ECO:0007669"/>
    <property type="project" value="InterPro"/>
</dbReference>
<dbReference type="SUPFAM" id="SSF55455">
    <property type="entry name" value="SRF-like"/>
    <property type="match status" value="1"/>
</dbReference>
<keyword evidence="5" id="KW-0539">Nucleus</keyword>
<dbReference type="AlphaFoldDB" id="A0AAV5G8N9"/>
<evidence type="ECO:0000259" key="8">
    <source>
        <dbReference type="PROSITE" id="PS50066"/>
    </source>
</evidence>
<dbReference type="SMART" id="SM00432">
    <property type="entry name" value="MADS"/>
    <property type="match status" value="1"/>
</dbReference>
<dbReference type="InterPro" id="IPR002100">
    <property type="entry name" value="TF_MADSbox"/>
</dbReference>
<dbReference type="PANTHER" id="PTHR11945">
    <property type="entry name" value="MADS BOX PROTEIN"/>
    <property type="match status" value="1"/>
</dbReference>
<keyword evidence="4" id="KW-0804">Transcription</keyword>
<accession>A0AAV5G8N9</accession>